<organism evidence="2 3">
    <name type="scientific">Mycoplasma wenyonii</name>
    <dbReference type="NCBI Taxonomy" id="65123"/>
    <lineage>
        <taxon>Bacteria</taxon>
        <taxon>Bacillati</taxon>
        <taxon>Mycoplasmatota</taxon>
        <taxon>Mollicutes</taxon>
        <taxon>Mycoplasmataceae</taxon>
        <taxon>Mycoplasma</taxon>
    </lineage>
</organism>
<proteinExistence type="predicted"/>
<evidence type="ECO:0000313" key="2">
    <source>
        <dbReference type="EMBL" id="RAO95131.1"/>
    </source>
</evidence>
<keyword evidence="3" id="KW-1185">Reference proteome</keyword>
<comment type="caution">
    <text evidence="2">The sequence shown here is derived from an EMBL/GenBank/DDBJ whole genome shotgun (WGS) entry which is preliminary data.</text>
</comment>
<keyword evidence="1" id="KW-0472">Membrane</keyword>
<reference evidence="3" key="1">
    <citation type="submission" date="2018-06" db="EMBL/GenBank/DDBJ databases">
        <authorList>
            <person name="Martinez Ocampo F."/>
            <person name="Quiroz Castaneda R.E."/>
            <person name="Rojas Lopez X."/>
        </authorList>
    </citation>
    <scope>NUCLEOTIDE SEQUENCE [LARGE SCALE GENOMIC DNA]</scope>
    <source>
        <strain evidence="3">INIFAP02</strain>
    </source>
</reference>
<name>A0A328PUP0_9MOLU</name>
<sequence length="173" mass="20154">MSIIPKTLIAFFGIGAGGVAPLAYMVSKGFNFSSSKKPLKILGEQTSWECRIQGFEEMDLKWVFYNAPFFKKLHCYKESIYDWQIFLPKTLFKDENFDESKSLNLISEQREHNISPIKIVQESKTLSKDWLLMRLINSYNLSGNSEENPKYLSLYEFELLNSDREGEKAWVKL</sequence>
<accession>A0A328PUP0</accession>
<dbReference type="RefSeq" id="WP_112665271.1">
    <property type="nucleotide sequence ID" value="NZ_QKVO01000003.1"/>
</dbReference>
<keyword evidence="1" id="KW-0812">Transmembrane</keyword>
<gene>
    <name evidence="2" type="ORF">DNK47_01415</name>
</gene>
<dbReference type="OrthoDB" id="9851457at2"/>
<evidence type="ECO:0000256" key="1">
    <source>
        <dbReference type="SAM" id="Phobius"/>
    </source>
</evidence>
<evidence type="ECO:0000313" key="3">
    <source>
        <dbReference type="Proteomes" id="UP000249762"/>
    </source>
</evidence>
<dbReference type="Proteomes" id="UP000249762">
    <property type="component" value="Unassembled WGS sequence"/>
</dbReference>
<dbReference type="AlphaFoldDB" id="A0A328PUP0"/>
<protein>
    <submittedName>
        <fullName evidence="2">Uncharacterized protein</fullName>
    </submittedName>
</protein>
<dbReference type="EMBL" id="QKVO01000003">
    <property type="protein sequence ID" value="RAO95131.1"/>
    <property type="molecule type" value="Genomic_DNA"/>
</dbReference>
<keyword evidence="1" id="KW-1133">Transmembrane helix</keyword>
<feature type="transmembrane region" description="Helical" evidence="1">
    <location>
        <begin position="7"/>
        <end position="26"/>
    </location>
</feature>